<feature type="compositionally biased region" description="Polar residues" evidence="8">
    <location>
        <begin position="244"/>
        <end position="255"/>
    </location>
</feature>
<feature type="compositionally biased region" description="Basic residues" evidence="8">
    <location>
        <begin position="332"/>
        <end position="346"/>
    </location>
</feature>
<dbReference type="InterPro" id="IPR002524">
    <property type="entry name" value="Cation_efflux"/>
</dbReference>
<evidence type="ECO:0000256" key="4">
    <source>
        <dbReference type="ARBA" id="ARBA00022692"/>
    </source>
</evidence>
<feature type="transmembrane region" description="Helical" evidence="9">
    <location>
        <begin position="392"/>
        <end position="417"/>
    </location>
</feature>
<feature type="region of interest" description="Disordered" evidence="8">
    <location>
        <begin position="172"/>
        <end position="198"/>
    </location>
</feature>
<dbReference type="PANTHER" id="PTHR45820:SF4">
    <property type="entry name" value="ZINC TRANSPORTER 63C, ISOFORM F"/>
    <property type="match status" value="1"/>
</dbReference>
<keyword evidence="6 9" id="KW-1133">Transmembrane helix</keyword>
<name>N1JFL6_BLUG1</name>
<evidence type="ECO:0000256" key="6">
    <source>
        <dbReference type="ARBA" id="ARBA00022989"/>
    </source>
</evidence>
<dbReference type="Pfam" id="PF16916">
    <property type="entry name" value="ZT_dimer"/>
    <property type="match status" value="1"/>
</dbReference>
<evidence type="ECO:0000256" key="7">
    <source>
        <dbReference type="ARBA" id="ARBA00023136"/>
    </source>
</evidence>
<evidence type="ECO:0000313" key="12">
    <source>
        <dbReference type="EMBL" id="CCU76563.1"/>
    </source>
</evidence>
<organism evidence="12 13">
    <name type="scientific">Blumeria graminis f. sp. hordei (strain DH14)</name>
    <name type="common">Barley powdery mildew</name>
    <name type="synonym">Oidium monilioides f. sp. hordei</name>
    <dbReference type="NCBI Taxonomy" id="546991"/>
    <lineage>
        <taxon>Eukaryota</taxon>
        <taxon>Fungi</taxon>
        <taxon>Dikarya</taxon>
        <taxon>Ascomycota</taxon>
        <taxon>Pezizomycotina</taxon>
        <taxon>Leotiomycetes</taxon>
        <taxon>Erysiphales</taxon>
        <taxon>Erysiphaceae</taxon>
        <taxon>Blumeria</taxon>
        <taxon>Blumeria hordei</taxon>
    </lineage>
</organism>
<dbReference type="FunCoup" id="N1JFL6">
    <property type="interactions" value="234"/>
</dbReference>
<evidence type="ECO:0000256" key="9">
    <source>
        <dbReference type="SAM" id="Phobius"/>
    </source>
</evidence>
<dbReference type="Proteomes" id="UP000015441">
    <property type="component" value="Unassembled WGS sequence"/>
</dbReference>
<dbReference type="NCBIfam" id="TIGR01297">
    <property type="entry name" value="CDF"/>
    <property type="match status" value="1"/>
</dbReference>
<proteinExistence type="inferred from homology"/>
<evidence type="ECO:0000256" key="1">
    <source>
        <dbReference type="ARBA" id="ARBA00004141"/>
    </source>
</evidence>
<keyword evidence="3" id="KW-0813">Transport</keyword>
<evidence type="ECO:0000259" key="11">
    <source>
        <dbReference type="Pfam" id="PF16916"/>
    </source>
</evidence>
<feature type="domain" description="Cation efflux protein transmembrane" evidence="10">
    <location>
        <begin position="107"/>
        <end position="190"/>
    </location>
</feature>
<dbReference type="STRING" id="546991.N1JFL6"/>
<feature type="transmembrane region" description="Helical" evidence="9">
    <location>
        <begin position="9"/>
        <end position="35"/>
    </location>
</feature>
<feature type="region of interest" description="Disordered" evidence="8">
    <location>
        <begin position="228"/>
        <end position="262"/>
    </location>
</feature>
<feature type="compositionally biased region" description="Basic and acidic residues" evidence="8">
    <location>
        <begin position="175"/>
        <end position="185"/>
    </location>
</feature>
<dbReference type="OrthoDB" id="9944568at2759"/>
<dbReference type="InterPro" id="IPR036837">
    <property type="entry name" value="Cation_efflux_CTD_sf"/>
</dbReference>
<protein>
    <submittedName>
        <fullName evidence="12">Cation efflux family protein</fullName>
    </submittedName>
</protein>
<feature type="compositionally biased region" description="Low complexity" evidence="8">
    <location>
        <begin position="285"/>
        <end position="294"/>
    </location>
</feature>
<evidence type="ECO:0000256" key="3">
    <source>
        <dbReference type="ARBA" id="ARBA00022448"/>
    </source>
</evidence>
<feature type="transmembrane region" description="Helical" evidence="9">
    <location>
        <begin position="111"/>
        <end position="133"/>
    </location>
</feature>
<keyword evidence="7 9" id="KW-0472">Membrane</keyword>
<dbReference type="PANTHER" id="PTHR45820">
    <property type="entry name" value="FI23527P1"/>
    <property type="match status" value="1"/>
</dbReference>
<comment type="subcellular location">
    <subcellularLocation>
        <location evidence="1">Membrane</location>
        <topology evidence="1">Multi-pass membrane protein</topology>
    </subcellularLocation>
</comment>
<comment type="caution">
    <text evidence="12">The sequence shown here is derived from an EMBL/GenBank/DDBJ whole genome shotgun (WGS) entry which is preliminary data.</text>
</comment>
<dbReference type="Pfam" id="PF01545">
    <property type="entry name" value="Cation_efflux"/>
    <property type="match status" value="2"/>
</dbReference>
<dbReference type="GO" id="GO:0005385">
    <property type="term" value="F:zinc ion transmembrane transporter activity"/>
    <property type="evidence" value="ECO:0007669"/>
    <property type="project" value="TreeGrafter"/>
</dbReference>
<evidence type="ECO:0000259" key="10">
    <source>
        <dbReference type="Pfam" id="PF01545"/>
    </source>
</evidence>
<dbReference type="eggNOG" id="KOG1483">
    <property type="taxonomic scope" value="Eukaryota"/>
</dbReference>
<dbReference type="InterPro" id="IPR027470">
    <property type="entry name" value="Cation_efflux_CTD"/>
</dbReference>
<dbReference type="SUPFAM" id="SSF160240">
    <property type="entry name" value="Cation efflux protein cytoplasmic domain-like"/>
    <property type="match status" value="1"/>
</dbReference>
<feature type="domain" description="Cation efflux protein cytoplasmic" evidence="11">
    <location>
        <begin position="421"/>
        <end position="499"/>
    </location>
</feature>
<dbReference type="GO" id="GO:0016020">
    <property type="term" value="C:membrane"/>
    <property type="evidence" value="ECO:0007669"/>
    <property type="project" value="UniProtKB-SubCell"/>
</dbReference>
<dbReference type="InterPro" id="IPR058533">
    <property type="entry name" value="Cation_efflux_TM"/>
</dbReference>
<accession>N1JFL6</accession>
<evidence type="ECO:0000256" key="5">
    <source>
        <dbReference type="ARBA" id="ARBA00022833"/>
    </source>
</evidence>
<feature type="domain" description="Cation efflux protein transmembrane" evidence="10">
    <location>
        <begin position="343"/>
        <end position="417"/>
    </location>
</feature>
<feature type="transmembrane region" description="Helical" evidence="9">
    <location>
        <begin position="352"/>
        <end position="380"/>
    </location>
</feature>
<dbReference type="EMBL" id="CAUH01002765">
    <property type="protein sequence ID" value="CCU76563.1"/>
    <property type="molecule type" value="Genomic_DNA"/>
</dbReference>
<dbReference type="InParanoid" id="N1JFL6"/>
<dbReference type="Gene3D" id="1.20.1510.10">
    <property type="entry name" value="Cation efflux protein transmembrane domain"/>
    <property type="match status" value="2"/>
</dbReference>
<feature type="region of interest" description="Disordered" evidence="8">
    <location>
        <begin position="285"/>
        <end position="346"/>
    </location>
</feature>
<feature type="transmembrane region" description="Helical" evidence="9">
    <location>
        <begin position="145"/>
        <end position="166"/>
    </location>
</feature>
<dbReference type="GO" id="GO:0006882">
    <property type="term" value="P:intracellular zinc ion homeostasis"/>
    <property type="evidence" value="ECO:0007669"/>
    <property type="project" value="TreeGrafter"/>
</dbReference>
<evidence type="ECO:0000256" key="8">
    <source>
        <dbReference type="SAM" id="MobiDB-lite"/>
    </source>
</evidence>
<evidence type="ECO:0000313" key="13">
    <source>
        <dbReference type="Proteomes" id="UP000015441"/>
    </source>
</evidence>
<sequence length="555" mass="61021">MAWSKSTRIIIMLSIDILFLIVEMGVGVAVGSLALVADAFHMVRCLLVQLPDPLLTIHCASAKRRDFPRRGFVGCLGRTNILLRQVYIWGACPLKRKCPVANPPQYLRAEILGAFFNAVFLIALCLSILLEALPRLINPPEIQNPKLILIVGSLGLASNIVGFFVLGSHGHSHGHKEDDDGHDTESTGNAHAHNDNFHATDEEVNLKPATRPQPLDTKHALASHAELPYPSKKDHEPSVEGLLSTHQHQKSNSISKGGRSKQADFVIHPASFRRNIIAASRPLLDGASSDASISSDDEDETEVAETRPLLQPSTEHHPRNHAKHRGQDSWHHGHKHRIPKQSKKGSHHHHDLAMNAIILHVIGDALGNVGVIISALVIWLTDYSARYFADPAVSLFITLIIMRSTIPLTIATAKILLQATPDHIQVHDIKDDIEALPGVVGCHHIHIWQLSDTQIVASMHIQLDFSISETSEQKYMDIARAVRICLHAYGIHSATIQPEFCLVQEHAHGPHRSRIIGLGGYDGQVACRLDDNTCLIECVENCQAKPCCSPKASPQ</sequence>
<keyword evidence="13" id="KW-1185">Reference proteome</keyword>
<dbReference type="HOGENOM" id="CLU_013430_4_2_1"/>
<reference evidence="12 13" key="1">
    <citation type="journal article" date="2010" name="Science">
        <title>Genome expansion and gene loss in powdery mildew fungi reveal tradeoffs in extreme parasitism.</title>
        <authorList>
            <person name="Spanu P.D."/>
            <person name="Abbott J.C."/>
            <person name="Amselem J."/>
            <person name="Burgis T.A."/>
            <person name="Soanes D.M."/>
            <person name="Stueber K."/>
            <person name="Ver Loren van Themaat E."/>
            <person name="Brown J.K.M."/>
            <person name="Butcher S.A."/>
            <person name="Gurr S.J."/>
            <person name="Lebrun M.-H."/>
            <person name="Ridout C.J."/>
            <person name="Schulze-Lefert P."/>
            <person name="Talbot N.J."/>
            <person name="Ahmadinejad N."/>
            <person name="Ametz C."/>
            <person name="Barton G.R."/>
            <person name="Benjdia M."/>
            <person name="Bidzinski P."/>
            <person name="Bindschedler L.V."/>
            <person name="Both M."/>
            <person name="Brewer M.T."/>
            <person name="Cadle-Davidson L."/>
            <person name="Cadle-Davidson M.M."/>
            <person name="Collemare J."/>
            <person name="Cramer R."/>
            <person name="Frenkel O."/>
            <person name="Godfrey D."/>
            <person name="Harriman J."/>
            <person name="Hoede C."/>
            <person name="King B.C."/>
            <person name="Klages S."/>
            <person name="Kleemann J."/>
            <person name="Knoll D."/>
            <person name="Koti P.S."/>
            <person name="Kreplak J."/>
            <person name="Lopez-Ruiz F.J."/>
            <person name="Lu X."/>
            <person name="Maekawa T."/>
            <person name="Mahanil S."/>
            <person name="Micali C."/>
            <person name="Milgroom M.G."/>
            <person name="Montana G."/>
            <person name="Noir S."/>
            <person name="O'Connell R.J."/>
            <person name="Oberhaensli S."/>
            <person name="Parlange F."/>
            <person name="Pedersen C."/>
            <person name="Quesneville H."/>
            <person name="Reinhardt R."/>
            <person name="Rott M."/>
            <person name="Sacristan S."/>
            <person name="Schmidt S.M."/>
            <person name="Schoen M."/>
            <person name="Skamnioti P."/>
            <person name="Sommer H."/>
            <person name="Stephens A."/>
            <person name="Takahara H."/>
            <person name="Thordal-Christensen H."/>
            <person name="Vigouroux M."/>
            <person name="Wessling R."/>
            <person name="Wicker T."/>
            <person name="Panstruga R."/>
        </authorList>
    </citation>
    <scope>NUCLEOTIDE SEQUENCE [LARGE SCALE GENOMIC DNA]</scope>
    <source>
        <strain evidence="12">DH14</strain>
    </source>
</reference>
<keyword evidence="5" id="KW-0862">Zinc</keyword>
<gene>
    <name evidence="12" type="ORF">BGHDH14_bgh02992</name>
</gene>
<evidence type="ECO:0000256" key="2">
    <source>
        <dbReference type="ARBA" id="ARBA00008873"/>
    </source>
</evidence>
<comment type="similarity">
    <text evidence="2">Belongs to the cation diffusion facilitator (CDF) transporter (TC 2.A.4) family. SLC30A subfamily.</text>
</comment>
<dbReference type="AlphaFoldDB" id="N1JFL6"/>
<keyword evidence="4 9" id="KW-0812">Transmembrane</keyword>
<dbReference type="InterPro" id="IPR027469">
    <property type="entry name" value="Cation_efflux_TMD_sf"/>
</dbReference>
<dbReference type="SUPFAM" id="SSF161111">
    <property type="entry name" value="Cation efflux protein transmembrane domain-like"/>
    <property type="match status" value="2"/>
</dbReference>